<dbReference type="HOGENOM" id="CLU_918971_0_0_1"/>
<dbReference type="Proteomes" id="UP000008068">
    <property type="component" value="Unassembled WGS sequence"/>
</dbReference>
<evidence type="ECO:0000259" key="1">
    <source>
        <dbReference type="Pfam" id="PF07735"/>
    </source>
</evidence>
<evidence type="ECO:0000313" key="2">
    <source>
        <dbReference type="EMBL" id="EGT35226.1"/>
    </source>
</evidence>
<protein>
    <recommendedName>
        <fullName evidence="1">Sdz-33 F-box domain-containing protein</fullName>
    </recommendedName>
</protein>
<feature type="domain" description="Sdz-33 F-box" evidence="1">
    <location>
        <begin position="167"/>
        <end position="224"/>
    </location>
</feature>
<reference evidence="3" key="1">
    <citation type="submission" date="2011-07" db="EMBL/GenBank/DDBJ databases">
        <authorList>
            <consortium name="Caenorhabditis brenneri Sequencing and Analysis Consortium"/>
            <person name="Wilson R.K."/>
        </authorList>
    </citation>
    <scope>NUCLEOTIDE SEQUENCE [LARGE SCALE GENOMIC DNA]</scope>
    <source>
        <strain evidence="3">PB2801</strain>
    </source>
</reference>
<dbReference type="InParanoid" id="G0NPI7"/>
<sequence length="303" mass="35033">MPPEFPLGLAAAISDKHQIRIIGECYYPYMHIDSITKIDSYDGIRRNMKIGEDIVPFVFYHEDGYIDELTAFFDDKTEGFLSILEYFKNHLNISVSSLDIHGDNGPEFSKTMRDVIHSCSQMAVSKTVEESEQPLSEQDFNFILKSFETFYSETEEKLEFHLEIDSDSITVRNGSWFQLDHLLVGCQKYEEIHVTESKLTESDMKTFLTQWKDGKFPKLKNVSVKTVMTDSFDAVRDFEQYPTESTARSRIPCVSIKGYENTYAMITQRAGPKMFNMEVRRQNGRARGFRTTGYRLGNNRGEL</sequence>
<gene>
    <name evidence="2" type="ORF">CAEBREN_11203</name>
</gene>
<dbReference type="EMBL" id="GL379920">
    <property type="protein sequence ID" value="EGT35226.1"/>
    <property type="molecule type" value="Genomic_DNA"/>
</dbReference>
<evidence type="ECO:0000313" key="3">
    <source>
        <dbReference type="Proteomes" id="UP000008068"/>
    </source>
</evidence>
<accession>G0NPI7</accession>
<dbReference type="AlphaFoldDB" id="G0NPI7"/>
<dbReference type="Pfam" id="PF07735">
    <property type="entry name" value="FBA_2"/>
    <property type="match status" value="1"/>
</dbReference>
<keyword evidence="3" id="KW-1185">Reference proteome</keyword>
<proteinExistence type="predicted"/>
<name>G0NPI7_CAEBE</name>
<organism evidence="3">
    <name type="scientific">Caenorhabditis brenneri</name>
    <name type="common">Nematode worm</name>
    <dbReference type="NCBI Taxonomy" id="135651"/>
    <lineage>
        <taxon>Eukaryota</taxon>
        <taxon>Metazoa</taxon>
        <taxon>Ecdysozoa</taxon>
        <taxon>Nematoda</taxon>
        <taxon>Chromadorea</taxon>
        <taxon>Rhabditida</taxon>
        <taxon>Rhabditina</taxon>
        <taxon>Rhabditomorpha</taxon>
        <taxon>Rhabditoidea</taxon>
        <taxon>Rhabditidae</taxon>
        <taxon>Peloderinae</taxon>
        <taxon>Caenorhabditis</taxon>
    </lineage>
</organism>
<dbReference type="PANTHER" id="PTHR21503">
    <property type="entry name" value="F-BOX-CONTAINING HYPOTHETICAL PROTEIN C.ELEGANS"/>
    <property type="match status" value="1"/>
</dbReference>
<dbReference type="InterPro" id="IPR012885">
    <property type="entry name" value="F-box_Sdz-33"/>
</dbReference>